<organism evidence="1 2">
    <name type="scientific">Streblomastix strix</name>
    <dbReference type="NCBI Taxonomy" id="222440"/>
    <lineage>
        <taxon>Eukaryota</taxon>
        <taxon>Metamonada</taxon>
        <taxon>Preaxostyla</taxon>
        <taxon>Oxymonadida</taxon>
        <taxon>Streblomastigidae</taxon>
        <taxon>Streblomastix</taxon>
    </lineage>
</organism>
<comment type="caution">
    <text evidence="1">The sequence shown here is derived from an EMBL/GenBank/DDBJ whole genome shotgun (WGS) entry which is preliminary data.</text>
</comment>
<protein>
    <submittedName>
        <fullName evidence="1">Uncharacterized protein</fullName>
    </submittedName>
</protein>
<evidence type="ECO:0000313" key="2">
    <source>
        <dbReference type="Proteomes" id="UP000324800"/>
    </source>
</evidence>
<dbReference type="EMBL" id="SNRW01005274">
    <property type="protein sequence ID" value="KAA6385422.1"/>
    <property type="molecule type" value="Genomic_DNA"/>
</dbReference>
<sequence>MGNQSILEQNVINQTRDTIVARQITQTNDIIPPPIPNNNLTNYRCIPFKLWGDIGEGQFFDKIEGRLGISCDTITEQERTTRSTGADQIKNKTQIIIEPRRSSSVLRQHDNCGNIKQTHYKQLTTYDLIRTSNNNEKLQFTSFGFTHSRNSENSSRQTLTIRKHIGFSASTSNIQQLMRITTNQTRSRPFRVNMEYTATNFLFLNPRNEQFRNQFNNSKLETIQSSKCIPTTTVNYIDTSKNTTGQPYCIDNYTSMASSHLDPATLKNERFQEDQSGLVQFNYQIRPCVQTIPNTITSRYTRSLTDQVVKQRIQEILDSVGTKSGSLMIASLEESTWSSYKGVLAS</sequence>
<gene>
    <name evidence="1" type="ORF">EZS28_019054</name>
</gene>
<evidence type="ECO:0000313" key="1">
    <source>
        <dbReference type="EMBL" id="KAA6385422.1"/>
    </source>
</evidence>
<accession>A0A5J4VS58</accession>
<reference evidence="1 2" key="1">
    <citation type="submission" date="2019-03" db="EMBL/GenBank/DDBJ databases">
        <title>Single cell metagenomics reveals metabolic interactions within the superorganism composed of flagellate Streblomastix strix and complex community of Bacteroidetes bacteria on its surface.</title>
        <authorList>
            <person name="Treitli S.C."/>
            <person name="Kolisko M."/>
            <person name="Husnik F."/>
            <person name="Keeling P."/>
            <person name="Hampl V."/>
        </authorList>
    </citation>
    <scope>NUCLEOTIDE SEQUENCE [LARGE SCALE GENOMIC DNA]</scope>
    <source>
        <strain evidence="1">ST1C</strain>
    </source>
</reference>
<name>A0A5J4VS58_9EUKA</name>
<proteinExistence type="predicted"/>
<dbReference type="Proteomes" id="UP000324800">
    <property type="component" value="Unassembled WGS sequence"/>
</dbReference>
<dbReference type="AlphaFoldDB" id="A0A5J4VS58"/>